<accession>A0ABW3ER10</accession>
<evidence type="ECO:0000313" key="1">
    <source>
        <dbReference type="EMBL" id="MFD0902801.1"/>
    </source>
</evidence>
<gene>
    <name evidence="1" type="ORF">ACFQ11_20535</name>
</gene>
<organism evidence="1 2">
    <name type="scientific">Actinomadura sediminis</name>
    <dbReference type="NCBI Taxonomy" id="1038904"/>
    <lineage>
        <taxon>Bacteria</taxon>
        <taxon>Bacillati</taxon>
        <taxon>Actinomycetota</taxon>
        <taxon>Actinomycetes</taxon>
        <taxon>Streptosporangiales</taxon>
        <taxon>Thermomonosporaceae</taxon>
        <taxon>Actinomadura</taxon>
    </lineage>
</organism>
<dbReference type="Proteomes" id="UP001596972">
    <property type="component" value="Unassembled WGS sequence"/>
</dbReference>
<reference evidence="2" key="1">
    <citation type="journal article" date="2019" name="Int. J. Syst. Evol. Microbiol.">
        <title>The Global Catalogue of Microorganisms (GCM) 10K type strain sequencing project: providing services to taxonomists for standard genome sequencing and annotation.</title>
        <authorList>
            <consortium name="The Broad Institute Genomics Platform"/>
            <consortium name="The Broad Institute Genome Sequencing Center for Infectious Disease"/>
            <person name="Wu L."/>
            <person name="Ma J."/>
        </authorList>
    </citation>
    <scope>NUCLEOTIDE SEQUENCE [LARGE SCALE GENOMIC DNA]</scope>
    <source>
        <strain evidence="2">JCM 31202</strain>
    </source>
</reference>
<name>A0ABW3ER10_9ACTN</name>
<dbReference type="EMBL" id="JBHTJA010000042">
    <property type="protein sequence ID" value="MFD0902801.1"/>
    <property type="molecule type" value="Genomic_DNA"/>
</dbReference>
<protein>
    <submittedName>
        <fullName evidence="1">Uncharacterized protein</fullName>
    </submittedName>
</protein>
<sequence>MAYRLVFFCKGAEQETAVGAMDRVLDTLLETGPPLVGEYRGPPEPQSGEWLEPDIDVVHSFRLVTGTEREGPPPDYLLLEIHAGVRFIAEDVIATDPDDDHGVWGSELMVIITLTGDRPDWPLVDRIWTVLEGLWSAVPWDEISGFAVATETHRPLRGDISP</sequence>
<dbReference type="RefSeq" id="WP_378300943.1">
    <property type="nucleotide sequence ID" value="NZ_JBHTJA010000042.1"/>
</dbReference>
<comment type="caution">
    <text evidence="1">The sequence shown here is derived from an EMBL/GenBank/DDBJ whole genome shotgun (WGS) entry which is preliminary data.</text>
</comment>
<evidence type="ECO:0000313" key="2">
    <source>
        <dbReference type="Proteomes" id="UP001596972"/>
    </source>
</evidence>
<keyword evidence="2" id="KW-1185">Reference proteome</keyword>
<proteinExistence type="predicted"/>